<dbReference type="Pfam" id="PF13781">
    <property type="entry name" value="DoxX_3"/>
    <property type="match status" value="1"/>
</dbReference>
<evidence type="ECO:0000313" key="2">
    <source>
        <dbReference type="EMBL" id="TGL34958.1"/>
    </source>
</evidence>
<feature type="transmembrane region" description="Helical" evidence="1">
    <location>
        <begin position="12"/>
        <end position="32"/>
    </location>
</feature>
<evidence type="ECO:0000313" key="3">
    <source>
        <dbReference type="Proteomes" id="UP000297871"/>
    </source>
</evidence>
<evidence type="ECO:0000256" key="1">
    <source>
        <dbReference type="SAM" id="Phobius"/>
    </source>
</evidence>
<protein>
    <recommendedName>
        <fullName evidence="4">DoxX-like family protein</fullName>
    </recommendedName>
</protein>
<proteinExistence type="predicted"/>
<dbReference type="OrthoDB" id="1365847at2"/>
<dbReference type="Proteomes" id="UP000297871">
    <property type="component" value="Unassembled WGS sequence"/>
</dbReference>
<keyword evidence="1" id="KW-0812">Transmembrane</keyword>
<dbReference type="RefSeq" id="WP_135615179.1">
    <property type="nucleotide sequence ID" value="NZ_RQFY01000004.1"/>
</dbReference>
<gene>
    <name evidence="2" type="ORF">EHQ52_10755</name>
</gene>
<accession>A0A4R9J9P2</accession>
<feature type="transmembrane region" description="Helical" evidence="1">
    <location>
        <begin position="52"/>
        <end position="70"/>
    </location>
</feature>
<dbReference type="InterPro" id="IPR025695">
    <property type="entry name" value="DoxX-like"/>
</dbReference>
<evidence type="ECO:0008006" key="4">
    <source>
        <dbReference type="Google" id="ProtNLM"/>
    </source>
</evidence>
<organism evidence="2 3">
    <name type="scientific">Leptospira koniambonensis</name>
    <dbReference type="NCBI Taxonomy" id="2484950"/>
    <lineage>
        <taxon>Bacteria</taxon>
        <taxon>Pseudomonadati</taxon>
        <taxon>Spirochaetota</taxon>
        <taxon>Spirochaetia</taxon>
        <taxon>Leptospirales</taxon>
        <taxon>Leptospiraceae</taxon>
        <taxon>Leptospira</taxon>
    </lineage>
</organism>
<name>A0A4R9J9P2_9LEPT</name>
<comment type="caution">
    <text evidence="2">The sequence shown here is derived from an EMBL/GenBank/DDBJ whole genome shotgun (WGS) entry which is preliminary data.</text>
</comment>
<reference evidence="2" key="1">
    <citation type="journal article" date="2019" name="PLoS Negl. Trop. Dis.">
        <title>Revisiting the worldwide diversity of Leptospira species in the environment.</title>
        <authorList>
            <person name="Vincent A.T."/>
            <person name="Schiettekatte O."/>
            <person name="Bourhy P."/>
            <person name="Veyrier F.J."/>
            <person name="Picardeau M."/>
        </authorList>
    </citation>
    <scope>NUCLEOTIDE SEQUENCE [LARGE SCALE GENOMIC DNA]</scope>
    <source>
        <strain evidence="2">201800265</strain>
    </source>
</reference>
<feature type="transmembrane region" description="Helical" evidence="1">
    <location>
        <begin position="102"/>
        <end position="120"/>
    </location>
</feature>
<feature type="transmembrane region" description="Helical" evidence="1">
    <location>
        <begin position="77"/>
        <end position="96"/>
    </location>
</feature>
<keyword evidence="1" id="KW-1133">Transmembrane helix</keyword>
<keyword evidence="3" id="KW-1185">Reference proteome</keyword>
<keyword evidence="1" id="KW-0472">Membrane</keyword>
<dbReference type="AlphaFoldDB" id="A0A4R9J9P2"/>
<sequence>MKRSASGNIFQIVTNLLIVSVWFVNGLVCKVLDLVPRHREIVARILGAEFSWILTKLIGVSEILMAIWILSGIRPVFNVWAQITIVMVMNVLEFFLVPDLLLWGRANILFASTFCIFVLYSHKNKP</sequence>
<dbReference type="EMBL" id="RQFY01000004">
    <property type="protein sequence ID" value="TGL34958.1"/>
    <property type="molecule type" value="Genomic_DNA"/>
</dbReference>